<dbReference type="Gramene" id="OE9A001960T1">
    <property type="protein sequence ID" value="OE9A001960C1"/>
    <property type="gene ID" value="OE9A001960"/>
</dbReference>
<accession>A0A8S0RHZ2</accession>
<feature type="region of interest" description="Disordered" evidence="1">
    <location>
        <begin position="57"/>
        <end position="78"/>
    </location>
</feature>
<reference evidence="2 3" key="1">
    <citation type="submission" date="2019-12" db="EMBL/GenBank/DDBJ databases">
        <authorList>
            <person name="Alioto T."/>
            <person name="Alioto T."/>
            <person name="Gomez Garrido J."/>
        </authorList>
    </citation>
    <scope>NUCLEOTIDE SEQUENCE [LARGE SCALE GENOMIC DNA]</scope>
</reference>
<evidence type="ECO:0000256" key="1">
    <source>
        <dbReference type="SAM" id="MobiDB-lite"/>
    </source>
</evidence>
<evidence type="ECO:0000313" key="2">
    <source>
        <dbReference type="EMBL" id="CAA2979137.1"/>
    </source>
</evidence>
<organism evidence="2 3">
    <name type="scientific">Olea europaea subsp. europaea</name>
    <dbReference type="NCBI Taxonomy" id="158383"/>
    <lineage>
        <taxon>Eukaryota</taxon>
        <taxon>Viridiplantae</taxon>
        <taxon>Streptophyta</taxon>
        <taxon>Embryophyta</taxon>
        <taxon>Tracheophyta</taxon>
        <taxon>Spermatophyta</taxon>
        <taxon>Magnoliopsida</taxon>
        <taxon>eudicotyledons</taxon>
        <taxon>Gunneridae</taxon>
        <taxon>Pentapetalae</taxon>
        <taxon>asterids</taxon>
        <taxon>lamiids</taxon>
        <taxon>Lamiales</taxon>
        <taxon>Oleaceae</taxon>
        <taxon>Oleeae</taxon>
        <taxon>Olea</taxon>
    </lineage>
</organism>
<comment type="caution">
    <text evidence="2">The sequence shown here is derived from an EMBL/GenBank/DDBJ whole genome shotgun (WGS) entry which is preliminary data.</text>
</comment>
<dbReference type="Proteomes" id="UP000594638">
    <property type="component" value="Unassembled WGS sequence"/>
</dbReference>
<dbReference type="AlphaFoldDB" id="A0A8S0RHZ2"/>
<proteinExistence type="predicted"/>
<protein>
    <submittedName>
        <fullName evidence="2">Uncharacterized protein</fullName>
    </submittedName>
</protein>
<gene>
    <name evidence="2" type="ORF">OLEA9_A001960</name>
</gene>
<sequence>MAGDSLTDFLQFYGHTYHGSDRIYKFGRLLEKHAYLGDGGRALLGLDSLDQVEATTMSAHVTSRKRGGDTSKSGAQKQ</sequence>
<name>A0A8S0RHZ2_OLEEU</name>
<keyword evidence="3" id="KW-1185">Reference proteome</keyword>
<dbReference type="EMBL" id="CACTIH010003626">
    <property type="protein sequence ID" value="CAA2979137.1"/>
    <property type="molecule type" value="Genomic_DNA"/>
</dbReference>
<evidence type="ECO:0000313" key="3">
    <source>
        <dbReference type="Proteomes" id="UP000594638"/>
    </source>
</evidence>